<keyword evidence="3" id="KW-1185">Reference proteome</keyword>
<dbReference type="SUPFAM" id="SSF52200">
    <property type="entry name" value="Toll/Interleukin receptor TIR domain"/>
    <property type="match status" value="1"/>
</dbReference>
<dbReference type="Proteomes" id="UP000248882">
    <property type="component" value="Unassembled WGS sequence"/>
</dbReference>
<dbReference type="RefSeq" id="WP_111320343.1">
    <property type="nucleotide sequence ID" value="NZ_QKZT01000012.1"/>
</dbReference>
<protein>
    <submittedName>
        <fullName evidence="2">TIR domain-containing protein</fullName>
    </submittedName>
</protein>
<dbReference type="InterPro" id="IPR035897">
    <property type="entry name" value="Toll_tir_struct_dom_sf"/>
</dbReference>
<feature type="domain" description="TIR" evidence="1">
    <location>
        <begin position="147"/>
        <end position="275"/>
    </location>
</feature>
<name>A0A2W7QVI4_9BACT</name>
<sequence length="276" mass="31808">MKDWKDIDRKTGDFEVTLTSGERIWGSFPLEHEESLLGNGVVGFLPWDKKDELFQDLPKGYVKIPIDRVRQSIKTIPFSAIKSLKEAEKELGGICLMGNKPIPTGLAVSLENHGKPGFIKVNYQIPGNPKQYEIGELEIINKELILPLKLAFVSYAREDQKTVEDITRKLNDAGILTWFDENEILPGDLWETKIETAIEKSEYVLVFFSSKTLERTGYKNKEIRYILDQAKYRPLGSRYIIPILLDDCKPPREFKELHWLSHGKEGWFKKLVQVLK</sequence>
<gene>
    <name evidence="2" type="ORF">LV85_02746</name>
</gene>
<comment type="caution">
    <text evidence="2">The sequence shown here is derived from an EMBL/GenBank/DDBJ whole genome shotgun (WGS) entry which is preliminary data.</text>
</comment>
<evidence type="ECO:0000313" key="3">
    <source>
        <dbReference type="Proteomes" id="UP000248882"/>
    </source>
</evidence>
<dbReference type="Gene3D" id="3.40.50.10140">
    <property type="entry name" value="Toll/interleukin-1 receptor homology (TIR) domain"/>
    <property type="match status" value="1"/>
</dbReference>
<organism evidence="2 3">
    <name type="scientific">Algoriphagus chordae</name>
    <dbReference type="NCBI Taxonomy" id="237019"/>
    <lineage>
        <taxon>Bacteria</taxon>
        <taxon>Pseudomonadati</taxon>
        <taxon>Bacteroidota</taxon>
        <taxon>Cytophagia</taxon>
        <taxon>Cytophagales</taxon>
        <taxon>Cyclobacteriaceae</taxon>
        <taxon>Algoriphagus</taxon>
    </lineage>
</organism>
<evidence type="ECO:0000259" key="1">
    <source>
        <dbReference type="PROSITE" id="PS50104"/>
    </source>
</evidence>
<dbReference type="Pfam" id="PF13676">
    <property type="entry name" value="TIR_2"/>
    <property type="match status" value="1"/>
</dbReference>
<dbReference type="OrthoDB" id="1098242at2"/>
<accession>A0A2W7QVI4</accession>
<evidence type="ECO:0000313" key="2">
    <source>
        <dbReference type="EMBL" id="PZX50130.1"/>
    </source>
</evidence>
<proteinExistence type="predicted"/>
<dbReference type="GO" id="GO:0007165">
    <property type="term" value="P:signal transduction"/>
    <property type="evidence" value="ECO:0007669"/>
    <property type="project" value="InterPro"/>
</dbReference>
<dbReference type="AlphaFoldDB" id="A0A2W7QVI4"/>
<dbReference type="InterPro" id="IPR000157">
    <property type="entry name" value="TIR_dom"/>
</dbReference>
<dbReference type="EMBL" id="QKZT01000012">
    <property type="protein sequence ID" value="PZX50130.1"/>
    <property type="molecule type" value="Genomic_DNA"/>
</dbReference>
<dbReference type="PROSITE" id="PS50104">
    <property type="entry name" value="TIR"/>
    <property type="match status" value="1"/>
</dbReference>
<reference evidence="2 3" key="1">
    <citation type="submission" date="2018-06" db="EMBL/GenBank/DDBJ databases">
        <title>Genomic Encyclopedia of Archaeal and Bacterial Type Strains, Phase II (KMG-II): from individual species to whole genera.</title>
        <authorList>
            <person name="Goeker M."/>
        </authorList>
    </citation>
    <scope>NUCLEOTIDE SEQUENCE [LARGE SCALE GENOMIC DNA]</scope>
    <source>
        <strain evidence="2 3">DSM 19830</strain>
    </source>
</reference>